<dbReference type="CDD" id="cd04301">
    <property type="entry name" value="NAT_SF"/>
    <property type="match status" value="1"/>
</dbReference>
<dbReference type="PANTHER" id="PTHR43800">
    <property type="entry name" value="PEPTIDYL-LYSINE N-ACETYLTRANSFERASE YJAB"/>
    <property type="match status" value="1"/>
</dbReference>
<dbReference type="AlphaFoldDB" id="A0A117SY52"/>
<keyword evidence="1" id="KW-0808">Transferase</keyword>
<dbReference type="Proteomes" id="UP000053557">
    <property type="component" value="Unassembled WGS sequence"/>
</dbReference>
<keyword evidence="5" id="KW-1185">Reference proteome</keyword>
<dbReference type="SUPFAM" id="SSF55729">
    <property type="entry name" value="Acyl-CoA N-acyltransferases (Nat)"/>
    <property type="match status" value="1"/>
</dbReference>
<evidence type="ECO:0000259" key="3">
    <source>
        <dbReference type="PROSITE" id="PS51186"/>
    </source>
</evidence>
<proteinExistence type="predicted"/>
<evidence type="ECO:0000256" key="1">
    <source>
        <dbReference type="ARBA" id="ARBA00022679"/>
    </source>
</evidence>
<gene>
    <name evidence="4" type="ORF">ATW55_03960</name>
</gene>
<evidence type="ECO:0000313" key="5">
    <source>
        <dbReference type="Proteomes" id="UP000053557"/>
    </source>
</evidence>
<evidence type="ECO:0000313" key="4">
    <source>
        <dbReference type="EMBL" id="KUO96364.1"/>
    </source>
</evidence>
<dbReference type="PROSITE" id="PS51186">
    <property type="entry name" value="GNAT"/>
    <property type="match status" value="1"/>
</dbReference>
<dbReference type="Pfam" id="PF00583">
    <property type="entry name" value="Acetyltransf_1"/>
    <property type="match status" value="1"/>
</dbReference>
<protein>
    <recommendedName>
        <fullName evidence="3">N-acetyltransferase domain-containing protein</fullName>
    </recommendedName>
</protein>
<dbReference type="InterPro" id="IPR016181">
    <property type="entry name" value="Acyl_CoA_acyltransferase"/>
</dbReference>
<dbReference type="InterPro" id="IPR000182">
    <property type="entry name" value="GNAT_dom"/>
</dbReference>
<evidence type="ECO:0000256" key="2">
    <source>
        <dbReference type="ARBA" id="ARBA00023315"/>
    </source>
</evidence>
<dbReference type="GO" id="GO:0016747">
    <property type="term" value="F:acyltransferase activity, transferring groups other than amino-acyl groups"/>
    <property type="evidence" value="ECO:0007669"/>
    <property type="project" value="InterPro"/>
</dbReference>
<keyword evidence="2" id="KW-0012">Acyltransferase</keyword>
<dbReference type="RefSeq" id="WP_067714456.1">
    <property type="nucleotide sequence ID" value="NZ_LPVJ01000019.1"/>
</dbReference>
<dbReference type="EMBL" id="LPVJ01000019">
    <property type="protein sequence ID" value="KUO96364.1"/>
    <property type="molecule type" value="Genomic_DNA"/>
</dbReference>
<dbReference type="OrthoDB" id="5292888at2"/>
<organism evidence="4 5">
    <name type="scientific">Ferroacidibacillus organovorans</name>
    <dbReference type="NCBI Taxonomy" id="1765683"/>
    <lineage>
        <taxon>Bacteria</taxon>
        <taxon>Bacillati</taxon>
        <taxon>Bacillota</taxon>
        <taxon>Bacilli</taxon>
        <taxon>Bacillales</taxon>
        <taxon>Alicyclobacillaceae</taxon>
        <taxon>Ferroacidibacillus</taxon>
    </lineage>
</organism>
<accession>A0A117SY52</accession>
<dbReference type="Gene3D" id="3.40.630.30">
    <property type="match status" value="1"/>
</dbReference>
<name>A0A117SY52_9BACL</name>
<reference evidence="4 5" key="1">
    <citation type="submission" date="2015-12" db="EMBL/GenBank/DDBJ databases">
        <title>Draft genome sequence of Acidibacillus ferrooxidans ITV001, isolated from a chalcopyrite acid mine drainage site in Brazil.</title>
        <authorList>
            <person name="Dall'Agnol H."/>
            <person name="Nancucheo I."/>
            <person name="Johnson B."/>
            <person name="Oliveira R."/>
            <person name="Leite L."/>
            <person name="Pylro V."/>
            <person name="Nunes G.L."/>
            <person name="Tzotzos G."/>
            <person name="Fernandes G.R."/>
            <person name="Dutra J."/>
            <person name="Orellana S.C."/>
            <person name="Oliveira G."/>
        </authorList>
    </citation>
    <scope>NUCLEOTIDE SEQUENCE [LARGE SCALE GENOMIC DNA]</scope>
    <source>
        <strain evidence="5">ITV01</strain>
    </source>
</reference>
<comment type="caution">
    <text evidence="4">The sequence shown here is derived from an EMBL/GenBank/DDBJ whole genome shotgun (WGS) entry which is preliminary data.</text>
</comment>
<sequence>MIIRKADSQDAASIAKVHVDSWRTTYKGMIPDRILDHLSYEQREQMWTHVLVNQKNNPVFVAEDDENRVVGFATGGKERSGTTIYRGELYALYVYEDVQRNGIGRELIRAVVNHLKEMQYNNMLAWVLKNNPALGFYEHMGGKKFSERMEEIEGAPMIEYAMVWDDLTEWD</sequence>
<dbReference type="PANTHER" id="PTHR43800:SF1">
    <property type="entry name" value="PEPTIDYL-LYSINE N-ACETYLTRANSFERASE YJAB"/>
    <property type="match status" value="1"/>
</dbReference>
<feature type="domain" description="N-acetyltransferase" evidence="3">
    <location>
        <begin position="1"/>
        <end position="165"/>
    </location>
</feature>